<dbReference type="Proteomes" id="UP000785679">
    <property type="component" value="Unassembled WGS sequence"/>
</dbReference>
<accession>A0A8J8NNH2</accession>
<feature type="compositionally biased region" description="Basic and acidic residues" evidence="1">
    <location>
        <begin position="253"/>
        <end position="262"/>
    </location>
</feature>
<feature type="region of interest" description="Disordered" evidence="1">
    <location>
        <begin position="67"/>
        <end position="87"/>
    </location>
</feature>
<proteinExistence type="predicted"/>
<protein>
    <submittedName>
        <fullName evidence="2">Uncharacterized protein</fullName>
    </submittedName>
</protein>
<feature type="compositionally biased region" description="Low complexity" evidence="1">
    <location>
        <begin position="72"/>
        <end position="83"/>
    </location>
</feature>
<keyword evidence="3" id="KW-1185">Reference proteome</keyword>
<comment type="caution">
    <text evidence="2">The sequence shown here is derived from an EMBL/GenBank/DDBJ whole genome shotgun (WGS) entry which is preliminary data.</text>
</comment>
<dbReference type="AlphaFoldDB" id="A0A8J8NNH2"/>
<evidence type="ECO:0000313" key="3">
    <source>
        <dbReference type="Proteomes" id="UP000785679"/>
    </source>
</evidence>
<feature type="region of interest" description="Disordered" evidence="1">
    <location>
        <begin position="170"/>
        <end position="193"/>
    </location>
</feature>
<evidence type="ECO:0000256" key="1">
    <source>
        <dbReference type="SAM" id="MobiDB-lite"/>
    </source>
</evidence>
<dbReference type="EMBL" id="RRYP01010182">
    <property type="protein sequence ID" value="TNV78552.1"/>
    <property type="molecule type" value="Genomic_DNA"/>
</dbReference>
<evidence type="ECO:0000313" key="2">
    <source>
        <dbReference type="EMBL" id="TNV78552.1"/>
    </source>
</evidence>
<sequence length="446" mass="51096">MNNSSQQWKAPTNQNLLENTSYGLIVQNLLHQPSQALSAFKHYNQNTRNLINTATNNTPKIHKTTFSKANESSSLLDSSVDRSQQQKRRIQVRKRGLGLRVQQENRTPVVVGQMITELDGSKLVKLPPPATKPSQFDSQYKKLEVATTYSHPIKHHIRQRDQIRHSLDSYTRSSANGQNSISSSRKVEGENTDESLLKTSLAIRKNVDEQSSQKVRVISTAQKVQRNIKKQVLRNYKDTDQLPPMDEPSLTKVDQKSLEPKKSRNNGFLPHCKTASKNDSAYLRITQNSLMFGGKGLKQKIRAMLDQRQLKSVQKNIDQERSVFGYVFERGFEGYTNLQCSSNSTMHNTSYRGHSMYQRSLYSLQNLQMPKVHQEIGLSNRSQQRYRGDTTIEKIMAQRDYMSNPNLIDEQEKLQNLQQLFKNARLLQKLTGQNSPSEMTLSQNNL</sequence>
<name>A0A8J8NNH2_HALGN</name>
<feature type="compositionally biased region" description="Low complexity" evidence="1">
    <location>
        <begin position="173"/>
        <end position="184"/>
    </location>
</feature>
<organism evidence="2 3">
    <name type="scientific">Halteria grandinella</name>
    <dbReference type="NCBI Taxonomy" id="5974"/>
    <lineage>
        <taxon>Eukaryota</taxon>
        <taxon>Sar</taxon>
        <taxon>Alveolata</taxon>
        <taxon>Ciliophora</taxon>
        <taxon>Intramacronucleata</taxon>
        <taxon>Spirotrichea</taxon>
        <taxon>Stichotrichia</taxon>
        <taxon>Sporadotrichida</taxon>
        <taxon>Halteriidae</taxon>
        <taxon>Halteria</taxon>
    </lineage>
</organism>
<reference evidence="2" key="1">
    <citation type="submission" date="2019-06" db="EMBL/GenBank/DDBJ databases">
        <authorList>
            <person name="Zheng W."/>
        </authorList>
    </citation>
    <scope>NUCLEOTIDE SEQUENCE</scope>
    <source>
        <strain evidence="2">QDHG01</strain>
    </source>
</reference>
<gene>
    <name evidence="2" type="ORF">FGO68_gene8352</name>
</gene>
<feature type="region of interest" description="Disordered" evidence="1">
    <location>
        <begin position="234"/>
        <end position="272"/>
    </location>
</feature>